<dbReference type="InterPro" id="IPR002877">
    <property type="entry name" value="RNA_MeTrfase_FtsJ_dom"/>
</dbReference>
<evidence type="ECO:0000259" key="4">
    <source>
        <dbReference type="SMART" id="SM00363"/>
    </source>
</evidence>
<dbReference type="GO" id="GO:0032259">
    <property type="term" value="P:methylation"/>
    <property type="evidence" value="ECO:0007669"/>
    <property type="project" value="InterPro"/>
</dbReference>
<comment type="caution">
    <text evidence="5">The sequence shown here is derived from an EMBL/GenBank/DDBJ whole genome shotgun (WGS) entry which is preliminary data.</text>
</comment>
<dbReference type="Gene3D" id="3.40.50.150">
    <property type="entry name" value="Vaccinia Virus protein VP39"/>
    <property type="match status" value="1"/>
</dbReference>
<protein>
    <submittedName>
        <fullName evidence="5">TlyA family rRNA (Cytidine-2'-O)-methyltransferase</fullName>
    </submittedName>
</protein>
<accession>A0A937HKW6</accession>
<keyword evidence="1 3" id="KW-0694">RNA-binding</keyword>
<dbReference type="Pfam" id="PF01479">
    <property type="entry name" value="S4"/>
    <property type="match status" value="1"/>
</dbReference>
<evidence type="ECO:0000313" key="6">
    <source>
        <dbReference type="Proteomes" id="UP000785783"/>
    </source>
</evidence>
<evidence type="ECO:0000256" key="1">
    <source>
        <dbReference type="ARBA" id="ARBA00022884"/>
    </source>
</evidence>
<evidence type="ECO:0000256" key="3">
    <source>
        <dbReference type="PROSITE-ProRule" id="PRU00182"/>
    </source>
</evidence>
<dbReference type="CDD" id="cd00165">
    <property type="entry name" value="S4"/>
    <property type="match status" value="1"/>
</dbReference>
<dbReference type="Proteomes" id="UP000785783">
    <property type="component" value="Unassembled WGS sequence"/>
</dbReference>
<dbReference type="AlphaFoldDB" id="A0A937HKW6"/>
<dbReference type="InterPro" id="IPR002942">
    <property type="entry name" value="S4_RNA-bd"/>
</dbReference>
<dbReference type="SUPFAM" id="SSF55174">
    <property type="entry name" value="Alpha-L RNA-binding motif"/>
    <property type="match status" value="1"/>
</dbReference>
<dbReference type="PROSITE" id="PS50889">
    <property type="entry name" value="S4"/>
    <property type="match status" value="1"/>
</dbReference>
<dbReference type="Pfam" id="PF01728">
    <property type="entry name" value="FtsJ"/>
    <property type="match status" value="1"/>
</dbReference>
<dbReference type="SMART" id="SM00363">
    <property type="entry name" value="S4"/>
    <property type="match status" value="1"/>
</dbReference>
<gene>
    <name evidence="5" type="ORF">ISQ19_05990</name>
</gene>
<feature type="domain" description="RNA-binding S4" evidence="4">
    <location>
        <begin position="4"/>
        <end position="68"/>
    </location>
</feature>
<dbReference type="InterPro" id="IPR047048">
    <property type="entry name" value="TlyA"/>
</dbReference>
<dbReference type="GO" id="GO:0008168">
    <property type="term" value="F:methyltransferase activity"/>
    <property type="evidence" value="ECO:0007669"/>
    <property type="project" value="InterPro"/>
</dbReference>
<dbReference type="InterPro" id="IPR036986">
    <property type="entry name" value="S4_RNA-bd_sf"/>
</dbReference>
<proteinExistence type="inferred from homology"/>
<evidence type="ECO:0000256" key="2">
    <source>
        <dbReference type="ARBA" id="ARBA00029460"/>
    </source>
</evidence>
<comment type="similarity">
    <text evidence="2">Belongs to the TlyA family.</text>
</comment>
<dbReference type="PANTHER" id="PTHR32319:SF0">
    <property type="entry name" value="BACTERIAL HEMOLYSIN-LIKE PROTEIN"/>
    <property type="match status" value="1"/>
</dbReference>
<organism evidence="5 6">
    <name type="scientific">PS1 clade bacterium</name>
    <dbReference type="NCBI Taxonomy" id="2175152"/>
    <lineage>
        <taxon>Bacteria</taxon>
        <taxon>Pseudomonadati</taxon>
        <taxon>Pseudomonadota</taxon>
        <taxon>Alphaproteobacteria</taxon>
        <taxon>PS1 clade</taxon>
    </lineage>
</organism>
<dbReference type="PANTHER" id="PTHR32319">
    <property type="entry name" value="BACTERIAL HEMOLYSIN-LIKE PROTEIN"/>
    <property type="match status" value="1"/>
</dbReference>
<reference evidence="5" key="1">
    <citation type="submission" date="2020-10" db="EMBL/GenBank/DDBJ databases">
        <title>Microbiome of the Black Sea water column analyzed by genome centric metagenomics.</title>
        <authorList>
            <person name="Cabello-Yeves P.J."/>
            <person name="Callieri C."/>
            <person name="Picazo A."/>
            <person name="Mehrshad M."/>
            <person name="Haro-Moreno J.M."/>
            <person name="Roda-Garcia J."/>
            <person name="Dzembekova N."/>
            <person name="Slabakova V."/>
            <person name="Slabakova N."/>
            <person name="Moncheva S."/>
            <person name="Rodriguez-Valera F."/>
        </authorList>
    </citation>
    <scope>NUCLEOTIDE SEQUENCE</scope>
    <source>
        <strain evidence="5">BS307-5m-G5</strain>
    </source>
</reference>
<feature type="non-terminal residue" evidence="5">
    <location>
        <position position="128"/>
    </location>
</feature>
<dbReference type="GO" id="GO:0003723">
    <property type="term" value="F:RNA binding"/>
    <property type="evidence" value="ECO:0007669"/>
    <property type="project" value="UniProtKB-KW"/>
</dbReference>
<sequence length="128" mass="13496">MSKTRLDQQLVSLSLFESRARAAAAIKAGLVRVNGVTATKAAMTVAADDTITAEAAHGYVSRGGLKLAAGLTRFDYRVANGVFADIGASTGGFTDVLLQRDAAFVYAVDVGREQLHDSLRDHPNVADM</sequence>
<evidence type="ECO:0000313" key="5">
    <source>
        <dbReference type="EMBL" id="MBL6762228.1"/>
    </source>
</evidence>
<dbReference type="EMBL" id="JADHOK010000090">
    <property type="protein sequence ID" value="MBL6762228.1"/>
    <property type="molecule type" value="Genomic_DNA"/>
</dbReference>
<dbReference type="Gene3D" id="3.10.290.10">
    <property type="entry name" value="RNA-binding S4 domain"/>
    <property type="match status" value="1"/>
</dbReference>
<name>A0A937HKW6_9PROT</name>
<dbReference type="InterPro" id="IPR029063">
    <property type="entry name" value="SAM-dependent_MTases_sf"/>
</dbReference>